<evidence type="ECO:0000313" key="1">
    <source>
        <dbReference type="EMBL" id="EHI57528.1"/>
    </source>
</evidence>
<dbReference type="Pfam" id="PF13835">
    <property type="entry name" value="DUF4194"/>
    <property type="match status" value="1"/>
</dbReference>
<name>G5IMA9_9FIRM</name>
<comment type="caution">
    <text evidence="1">The sequence shown here is derived from an EMBL/GenBank/DDBJ whole genome shotgun (WGS) entry which is preliminary data.</text>
</comment>
<protein>
    <recommendedName>
        <fullName evidence="3">DUF4194 domain-containing protein</fullName>
    </recommendedName>
</protein>
<dbReference type="Proteomes" id="UP000005384">
    <property type="component" value="Unassembled WGS sequence"/>
</dbReference>
<sequence>MINYYEELSPEEQLKVTQSIQLLYKQTFLLERKYDKKTGRFTGNRDFYVCNKHLEFIREYFRVMGIEVMENSQLGVIYVRGEAVVGDKLPKLATLYLLILKLIYDEQMASVSSSVNVYTTLSDMHERLGNYRLFKKQPSATDIRRAISLLKKYQIIEPLEMMDELEGHSRIIIYPCINVVLFGDDVRGLLESYGEGEDEDDSDETEI</sequence>
<dbReference type="RefSeq" id="WP_006782625.1">
    <property type="nucleotide sequence ID" value="NZ_CP040506.1"/>
</dbReference>
<dbReference type="InterPro" id="IPR025449">
    <property type="entry name" value="JetB"/>
</dbReference>
<keyword evidence="2" id="KW-1185">Reference proteome</keyword>
<dbReference type="OrthoDB" id="2042225at2"/>
<dbReference type="PATRIC" id="fig|742737.3.peg.4625"/>
<dbReference type="HOGENOM" id="CLU_084423_0_0_9"/>
<dbReference type="EMBL" id="ADLN01000120">
    <property type="protein sequence ID" value="EHI57528.1"/>
    <property type="molecule type" value="Genomic_DNA"/>
</dbReference>
<reference evidence="1 2" key="1">
    <citation type="submission" date="2011-08" db="EMBL/GenBank/DDBJ databases">
        <title>The Genome Sequence of Clostridium hathewayi WAL-18680.</title>
        <authorList>
            <consortium name="The Broad Institute Genome Sequencing Platform"/>
            <person name="Earl A."/>
            <person name="Ward D."/>
            <person name="Feldgarden M."/>
            <person name="Gevers D."/>
            <person name="Finegold S.M."/>
            <person name="Summanen P.H."/>
            <person name="Molitoris D.R."/>
            <person name="Song M."/>
            <person name="Daigneault M."/>
            <person name="Allen-Vercoe E."/>
            <person name="Young S.K."/>
            <person name="Zeng Q."/>
            <person name="Gargeya S."/>
            <person name="Fitzgerald M."/>
            <person name="Haas B."/>
            <person name="Abouelleil A."/>
            <person name="Alvarado L."/>
            <person name="Arachchi H.M."/>
            <person name="Berlin A."/>
            <person name="Brown A."/>
            <person name="Chapman S.B."/>
            <person name="Chen Z."/>
            <person name="Dunbar C."/>
            <person name="Freedman E."/>
            <person name="Gearin G."/>
            <person name="Gellesch M."/>
            <person name="Goldberg J."/>
            <person name="Griggs A."/>
            <person name="Gujja S."/>
            <person name="Heiman D."/>
            <person name="Howarth C."/>
            <person name="Larson L."/>
            <person name="Lui A."/>
            <person name="MacDonald P.J.P."/>
            <person name="Montmayeur A."/>
            <person name="Murphy C."/>
            <person name="Neiman D."/>
            <person name="Pearson M."/>
            <person name="Priest M."/>
            <person name="Roberts A."/>
            <person name="Saif S."/>
            <person name="Shea T."/>
            <person name="Shenoy N."/>
            <person name="Sisk P."/>
            <person name="Stolte C."/>
            <person name="Sykes S."/>
            <person name="Wortman J."/>
            <person name="Nusbaum C."/>
            <person name="Birren B."/>
        </authorList>
    </citation>
    <scope>NUCLEOTIDE SEQUENCE [LARGE SCALE GENOMIC DNA]</scope>
    <source>
        <strain evidence="1 2">WAL-18680</strain>
    </source>
</reference>
<proteinExistence type="predicted"/>
<evidence type="ECO:0000313" key="2">
    <source>
        <dbReference type="Proteomes" id="UP000005384"/>
    </source>
</evidence>
<organism evidence="1 2">
    <name type="scientific">Hungatella hathewayi WAL-18680</name>
    <dbReference type="NCBI Taxonomy" id="742737"/>
    <lineage>
        <taxon>Bacteria</taxon>
        <taxon>Bacillati</taxon>
        <taxon>Bacillota</taxon>
        <taxon>Clostridia</taxon>
        <taxon>Lachnospirales</taxon>
        <taxon>Lachnospiraceae</taxon>
        <taxon>Hungatella</taxon>
    </lineage>
</organism>
<gene>
    <name evidence="1" type="ORF">HMPREF9473_04637</name>
</gene>
<dbReference type="AlphaFoldDB" id="G5IMA9"/>
<evidence type="ECO:0008006" key="3">
    <source>
        <dbReference type="Google" id="ProtNLM"/>
    </source>
</evidence>
<accession>G5IMA9</accession>